<name>A0A8K0NF27_9HYPO</name>
<keyword evidence="6 9" id="KW-0378">Hydrolase</keyword>
<keyword evidence="9" id="KW-0472">Membrane</keyword>
<accession>A0A8K0NF27</accession>
<evidence type="ECO:0000256" key="6">
    <source>
        <dbReference type="ARBA" id="ARBA00022801"/>
    </source>
</evidence>
<dbReference type="GO" id="GO:0004222">
    <property type="term" value="F:metalloendopeptidase activity"/>
    <property type="evidence" value="ECO:0007669"/>
    <property type="project" value="InterPro"/>
</dbReference>
<dbReference type="AlphaFoldDB" id="A0A8K0NF27"/>
<keyword evidence="5 9" id="KW-0479">Metal-binding</keyword>
<evidence type="ECO:0000256" key="9">
    <source>
        <dbReference type="RuleBase" id="RU364057"/>
    </source>
</evidence>
<feature type="compositionally biased region" description="Polar residues" evidence="10">
    <location>
        <begin position="1"/>
        <end position="11"/>
    </location>
</feature>
<gene>
    <name evidence="11" type="primary">ATP23</name>
    <name evidence="11" type="ORF">E4U42_006272</name>
</gene>
<feature type="region of interest" description="Disordered" evidence="10">
    <location>
        <begin position="1"/>
        <end position="51"/>
    </location>
</feature>
<evidence type="ECO:0000256" key="3">
    <source>
        <dbReference type="ARBA" id="ARBA00014615"/>
    </source>
</evidence>
<dbReference type="GO" id="GO:0034982">
    <property type="term" value="P:mitochondrial protein processing"/>
    <property type="evidence" value="ECO:0007669"/>
    <property type="project" value="TreeGrafter"/>
</dbReference>
<dbReference type="EC" id="3.4.24.-" evidence="9"/>
<dbReference type="PANTHER" id="PTHR21711:SF0">
    <property type="entry name" value="MITOCHONDRIAL INNER MEMBRANE PROTEASE ATP23 HOMOLOG"/>
    <property type="match status" value="1"/>
</dbReference>
<dbReference type="Pfam" id="PF09768">
    <property type="entry name" value="Peptidase_M76"/>
    <property type="match status" value="1"/>
</dbReference>
<organism evidence="11 12">
    <name type="scientific">Claviceps africana</name>
    <dbReference type="NCBI Taxonomy" id="83212"/>
    <lineage>
        <taxon>Eukaryota</taxon>
        <taxon>Fungi</taxon>
        <taxon>Dikarya</taxon>
        <taxon>Ascomycota</taxon>
        <taxon>Pezizomycotina</taxon>
        <taxon>Sordariomycetes</taxon>
        <taxon>Hypocreomycetidae</taxon>
        <taxon>Hypocreales</taxon>
        <taxon>Clavicipitaceae</taxon>
        <taxon>Claviceps</taxon>
    </lineage>
</organism>
<comment type="subcellular location">
    <subcellularLocation>
        <location evidence="1 9">Mitochondrion inner membrane</location>
        <topology evidence="1 9">Peripheral membrane protein</topology>
        <orientation evidence="1 9">Intermembrane side</orientation>
    </subcellularLocation>
</comment>
<keyword evidence="12" id="KW-1185">Reference proteome</keyword>
<comment type="similarity">
    <text evidence="2 9">Belongs to the peptidase M76 family.</text>
</comment>
<dbReference type="GO" id="GO:0033615">
    <property type="term" value="P:mitochondrial proton-transporting ATP synthase complex assembly"/>
    <property type="evidence" value="ECO:0007669"/>
    <property type="project" value="TreeGrafter"/>
</dbReference>
<keyword evidence="4 9" id="KW-0645">Protease</keyword>
<reference evidence="11" key="1">
    <citation type="journal article" date="2020" name="bioRxiv">
        <title>Whole genome comparisons of ergot fungi reveals the divergence and evolution of species within the genus Claviceps are the result of varying mechanisms driving genome evolution and host range expansion.</title>
        <authorList>
            <person name="Wyka S.A."/>
            <person name="Mondo S.J."/>
            <person name="Liu M."/>
            <person name="Dettman J."/>
            <person name="Nalam V."/>
            <person name="Broders K.D."/>
        </authorList>
    </citation>
    <scope>NUCLEOTIDE SEQUENCE</scope>
    <source>
        <strain evidence="11">CCC 489</strain>
    </source>
</reference>
<dbReference type="PANTHER" id="PTHR21711">
    <property type="entry name" value="MITOCHONDRIAL INNER MEMBRANE PROTEASE"/>
    <property type="match status" value="1"/>
</dbReference>
<keyword evidence="7 9" id="KW-0482">Metalloprotease</keyword>
<evidence type="ECO:0000313" key="12">
    <source>
        <dbReference type="Proteomes" id="UP000811619"/>
    </source>
</evidence>
<dbReference type="Proteomes" id="UP000811619">
    <property type="component" value="Unassembled WGS sequence"/>
</dbReference>
<dbReference type="GO" id="GO:0005743">
    <property type="term" value="C:mitochondrial inner membrane"/>
    <property type="evidence" value="ECO:0007669"/>
    <property type="project" value="UniProtKB-SubCell"/>
</dbReference>
<dbReference type="OrthoDB" id="285308at2759"/>
<evidence type="ECO:0000313" key="11">
    <source>
        <dbReference type="EMBL" id="KAG5920223.1"/>
    </source>
</evidence>
<feature type="compositionally biased region" description="Low complexity" evidence="10">
    <location>
        <begin position="20"/>
        <end position="30"/>
    </location>
</feature>
<proteinExistence type="inferred from homology"/>
<dbReference type="EMBL" id="SRPY01000625">
    <property type="protein sequence ID" value="KAG5920223.1"/>
    <property type="molecule type" value="Genomic_DNA"/>
</dbReference>
<evidence type="ECO:0000256" key="5">
    <source>
        <dbReference type="ARBA" id="ARBA00022723"/>
    </source>
</evidence>
<evidence type="ECO:0000256" key="4">
    <source>
        <dbReference type="ARBA" id="ARBA00022670"/>
    </source>
</evidence>
<sequence length="280" mass="32432">MASSNATSSAPNVDVPSDRNANANANANANTSTDATAKQSHRPKKLLNDPARTGFDPETKWWINYFSILSGQMTKEGQFHYRESRYKVHEVQDCKRCEDYRDWLFTYSPVVRFLSDKIKDLNGKIDASNVFCRRCPSTLEADGSVNRQSGGFDPKHGILVCANELRDRDHMEDTLTHEMVHAWDHLRWKMDWTGDKNLKHAACTEIRASMLSGECRWWREAFTRGQWSITQQFQNCVRRRAIQSLMARPRCKDDVHATKVINEVWDSCFSDTRPFDEVYR</sequence>
<protein>
    <recommendedName>
        <fullName evidence="3 9">Mitochondrial inner membrane protease ATP23</fullName>
        <ecNumber evidence="9">3.4.24.-</ecNumber>
    </recommendedName>
</protein>
<dbReference type="InterPro" id="IPR019165">
    <property type="entry name" value="Peptidase_M76_ATP23"/>
</dbReference>
<evidence type="ECO:0000256" key="7">
    <source>
        <dbReference type="ARBA" id="ARBA00023049"/>
    </source>
</evidence>
<comment type="function">
    <text evidence="8">Has a dual role in the assembly of mitochondrial ATPase. Acts as a protease that removes N-terminal residues of mitochondrial ATPase CF(0) subunit 6 at the intermembrane space side. Also involved in the correct assembly of the membrane-embedded ATPase CF(0) particle, probably mediating association of subunit 6 with the subunit 9 ring.</text>
</comment>
<evidence type="ECO:0000256" key="1">
    <source>
        <dbReference type="ARBA" id="ARBA00004137"/>
    </source>
</evidence>
<dbReference type="GO" id="GO:0046872">
    <property type="term" value="F:metal ion binding"/>
    <property type="evidence" value="ECO:0007669"/>
    <property type="project" value="UniProtKB-KW"/>
</dbReference>
<evidence type="ECO:0000256" key="2">
    <source>
        <dbReference type="ARBA" id="ARBA00009915"/>
    </source>
</evidence>
<evidence type="ECO:0000256" key="8">
    <source>
        <dbReference type="ARBA" id="ARBA00025322"/>
    </source>
</evidence>
<keyword evidence="9" id="KW-0999">Mitochondrion inner membrane</keyword>
<keyword evidence="9" id="KW-0496">Mitochondrion</keyword>
<comment type="caution">
    <text evidence="11">The sequence shown here is derived from an EMBL/GenBank/DDBJ whole genome shotgun (WGS) entry which is preliminary data.</text>
</comment>
<evidence type="ECO:0000256" key="10">
    <source>
        <dbReference type="SAM" id="MobiDB-lite"/>
    </source>
</evidence>